<organism evidence="3 4">
    <name type="scientific">Streblomastix strix</name>
    <dbReference type="NCBI Taxonomy" id="222440"/>
    <lineage>
        <taxon>Eukaryota</taxon>
        <taxon>Metamonada</taxon>
        <taxon>Preaxostyla</taxon>
        <taxon>Oxymonadida</taxon>
        <taxon>Streblomastigidae</taxon>
        <taxon>Streblomastix</taxon>
    </lineage>
</organism>
<dbReference type="Proteomes" id="UP000324800">
    <property type="component" value="Unassembled WGS sequence"/>
</dbReference>
<comment type="caution">
    <text evidence="3">The sequence shown here is derived from an EMBL/GenBank/DDBJ whole genome shotgun (WGS) entry which is preliminary data.</text>
</comment>
<reference evidence="3 4" key="1">
    <citation type="submission" date="2019-03" db="EMBL/GenBank/DDBJ databases">
        <title>Single cell metagenomics reveals metabolic interactions within the superorganism composed of flagellate Streblomastix strix and complex community of Bacteroidetes bacteria on its surface.</title>
        <authorList>
            <person name="Treitli S.C."/>
            <person name="Kolisko M."/>
            <person name="Husnik F."/>
            <person name="Keeling P."/>
            <person name="Hampl V."/>
        </authorList>
    </citation>
    <scope>NUCLEOTIDE SEQUENCE [LARGE SCALE GENOMIC DNA]</scope>
    <source>
        <strain evidence="3">ST1C</strain>
    </source>
</reference>
<evidence type="ECO:0000313" key="4">
    <source>
        <dbReference type="Proteomes" id="UP000324800"/>
    </source>
</evidence>
<evidence type="ECO:0000256" key="2">
    <source>
        <dbReference type="SAM" id="MobiDB-lite"/>
    </source>
</evidence>
<dbReference type="AlphaFoldDB" id="A0A5J4WJ44"/>
<keyword evidence="1" id="KW-0175">Coiled coil</keyword>
<proteinExistence type="predicted"/>
<feature type="compositionally biased region" description="Polar residues" evidence="2">
    <location>
        <begin position="505"/>
        <end position="522"/>
    </location>
</feature>
<gene>
    <name evidence="3" type="ORF">EZS28_009604</name>
</gene>
<feature type="compositionally biased region" description="Low complexity" evidence="2">
    <location>
        <begin position="523"/>
        <end position="540"/>
    </location>
</feature>
<evidence type="ECO:0000313" key="3">
    <source>
        <dbReference type="EMBL" id="KAA6394868.1"/>
    </source>
</evidence>
<sequence length="833" mass="95047">MKNIFIVLLDGLDIFGSILDFQQDDERNKNQLNFVENILYALYFPFTEKEHRVIAKDLDVINRVSAFLNHSSITITSAACVSLTHMIYFQLPSSEVARILRIARNRPSITNVNIDDILFDDTYNSFESINSTTSERTTAALSVIYNCISPERRFDERNILLSSDNSIFTKTISQQLAPTLIVKLSQNDQNDQYNKIMKESLYLGIELDDGLDLNEIARIMIELTQGLSHKLMIELERLKEEKEEQKHKSSTVLKQEMKNNIHNNKDYNMKEEKIQLLLSNPNSQTSSVKSLISTSSQSLWETFPLLGSVNALPKAFEPKISIGVNPGITNDLLQITTISTTYENQPYIFLKQLVFVASAPPFISHFYKPGEYDQIFNDDQQNEDDFKPEYVSATDSTANNQSQIGSQTSNSLISIPIPLLPWSYECGCGCGWCWSTLGSKKTARAIIKEIAIMLGSGFIDAVKIEREKGVEKKRIQSISSKDNIAKESEKFSINKEIKQDKSKQKQLIDNSKQQQKGNLDSKQGQQSQIINQSSGNSQSNTRNIIKLTNVKQSPSIEFFTEIPPSIWLRRLLLFLRTGALTVIMNTICGRVDGIEEAIHSALIRHRAFCILRKMQKDIIEKQLSCGKIKGSIDGNNNDDGKQLSLNASQQETLPFINGAQLYSQASSGVDFDYAYRFHFTNNTKRPQIVTQQTEGTIYFYKREDEMEISLDPKAFGQTLIAILRIIQSLKCGIYYQQKEIDNQQGINMQQICIEWLQFIRKQILIGQEEDENKMKKEISTQLRSGIQQSFPHFPLSVQQRLDSIIAEKDNKQVRLWERYQIKTNAQAILKELK</sequence>
<evidence type="ECO:0000256" key="1">
    <source>
        <dbReference type="SAM" id="Coils"/>
    </source>
</evidence>
<dbReference type="EMBL" id="SNRW01001827">
    <property type="protein sequence ID" value="KAA6394868.1"/>
    <property type="molecule type" value="Genomic_DNA"/>
</dbReference>
<feature type="coiled-coil region" evidence="1">
    <location>
        <begin position="228"/>
        <end position="255"/>
    </location>
</feature>
<accession>A0A5J4WJ44</accession>
<name>A0A5J4WJ44_9EUKA</name>
<protein>
    <submittedName>
        <fullName evidence="3">Uncharacterized protein</fullName>
    </submittedName>
</protein>
<feature type="region of interest" description="Disordered" evidence="2">
    <location>
        <begin position="498"/>
        <end position="540"/>
    </location>
</feature>